<accession>A0A0W8G202</accession>
<proteinExistence type="predicted"/>
<reference evidence="2" key="1">
    <citation type="journal article" date="2015" name="Proc. Natl. Acad. Sci. U.S.A.">
        <title>Networks of energetic and metabolic interactions define dynamics in microbial communities.</title>
        <authorList>
            <person name="Embree M."/>
            <person name="Liu J.K."/>
            <person name="Al-Bassam M.M."/>
            <person name="Zengler K."/>
        </authorList>
    </citation>
    <scope>NUCLEOTIDE SEQUENCE</scope>
</reference>
<evidence type="ECO:0000256" key="1">
    <source>
        <dbReference type="SAM" id="MobiDB-lite"/>
    </source>
</evidence>
<name>A0A0W8G202_9ZZZZ</name>
<feature type="region of interest" description="Disordered" evidence="1">
    <location>
        <begin position="1"/>
        <end position="37"/>
    </location>
</feature>
<protein>
    <submittedName>
        <fullName evidence="2">Uncharacterized protein</fullName>
    </submittedName>
</protein>
<organism evidence="2">
    <name type="scientific">hydrocarbon metagenome</name>
    <dbReference type="NCBI Taxonomy" id="938273"/>
    <lineage>
        <taxon>unclassified sequences</taxon>
        <taxon>metagenomes</taxon>
        <taxon>ecological metagenomes</taxon>
    </lineage>
</organism>
<sequence>MVGKTGRNVRPPVMGMSPPHGGRFEVVPAKGTVKGVP</sequence>
<gene>
    <name evidence="2" type="ORF">ASZ90_002969</name>
</gene>
<dbReference type="EMBL" id="LNQE01000354">
    <property type="protein sequence ID" value="KUG27183.1"/>
    <property type="molecule type" value="Genomic_DNA"/>
</dbReference>
<evidence type="ECO:0000313" key="2">
    <source>
        <dbReference type="EMBL" id="KUG27183.1"/>
    </source>
</evidence>
<dbReference type="AlphaFoldDB" id="A0A0W8G202"/>
<comment type="caution">
    <text evidence="2">The sequence shown here is derived from an EMBL/GenBank/DDBJ whole genome shotgun (WGS) entry which is preliminary data.</text>
</comment>